<evidence type="ECO:0000313" key="3">
    <source>
        <dbReference type="Proteomes" id="UP000689195"/>
    </source>
</evidence>
<name>A0A8S1V680_9CILI</name>
<accession>A0A8S1V680</accession>
<keyword evidence="1" id="KW-1133">Transmembrane helix</keyword>
<reference evidence="2" key="1">
    <citation type="submission" date="2021-01" db="EMBL/GenBank/DDBJ databases">
        <authorList>
            <consortium name="Genoscope - CEA"/>
            <person name="William W."/>
        </authorList>
    </citation>
    <scope>NUCLEOTIDE SEQUENCE</scope>
</reference>
<dbReference type="AlphaFoldDB" id="A0A8S1V680"/>
<organism evidence="2 3">
    <name type="scientific">Paramecium pentaurelia</name>
    <dbReference type="NCBI Taxonomy" id="43138"/>
    <lineage>
        <taxon>Eukaryota</taxon>
        <taxon>Sar</taxon>
        <taxon>Alveolata</taxon>
        <taxon>Ciliophora</taxon>
        <taxon>Intramacronucleata</taxon>
        <taxon>Oligohymenophorea</taxon>
        <taxon>Peniculida</taxon>
        <taxon>Parameciidae</taxon>
        <taxon>Paramecium</taxon>
    </lineage>
</organism>
<dbReference type="OrthoDB" id="291712at2759"/>
<keyword evidence="1" id="KW-0472">Membrane</keyword>
<protein>
    <submittedName>
        <fullName evidence="2">Uncharacterized protein</fullName>
    </submittedName>
</protein>
<gene>
    <name evidence="2" type="ORF">PPENT_87.1.T0550016</name>
</gene>
<evidence type="ECO:0000313" key="2">
    <source>
        <dbReference type="EMBL" id="CAD8171422.1"/>
    </source>
</evidence>
<sequence length="537" mass="64016">MHRRNPIHRLFCSQNWTIKSQITLFSVLYIAFCILITTTLLVIFLNFSKDSLTKSTLSMERLETTNQMSRYNSLQTQSFNRVLNFSYQTLSNIDKLNHFIELQRQNNFEITQPTNCIDNPKLWDKYIFNCSLCYKFCNKTMLIDESDYQQYLSLISLITQTLPILNLYRQTFFTSTGFEQFFTVFKGGDYTKFVAHIRPWYINHMNRTKYENHRYYLSDLYLDWINKLAIAFTVSLTNLEGEMIGVIGYDLAFDLLPYFVDQRLKMEIVNSTGHLLVSSYYEEFKYPTVIYNTSLTGFTKYDWQKMKQFGDDDNIGKGTLRVKNHKTMEFNEVSVYKMEYPQFYIIMYLYVITSYQTDDQFIKDQQAILDNLAKFDESILLGTIYFSLIILFSVLLIQFLIIKYVLNHLESLVLITKQQIFLKQRIKNKSVAINPDKDNTISKLCRSFLRLNQNLTNFKWKKSKLCRSIQKINYPRKNSGIDSQMCENFNNQIKEQLQQLEDYEDDNFTCFNKDLFKRLISRNKYLHKLFIQKYGTQ</sequence>
<keyword evidence="1" id="KW-0812">Transmembrane</keyword>
<keyword evidence="3" id="KW-1185">Reference proteome</keyword>
<feature type="transmembrane region" description="Helical" evidence="1">
    <location>
        <begin position="21"/>
        <end position="45"/>
    </location>
</feature>
<dbReference type="EMBL" id="CAJJDO010000055">
    <property type="protein sequence ID" value="CAD8171422.1"/>
    <property type="molecule type" value="Genomic_DNA"/>
</dbReference>
<feature type="transmembrane region" description="Helical" evidence="1">
    <location>
        <begin position="379"/>
        <end position="402"/>
    </location>
</feature>
<proteinExistence type="predicted"/>
<evidence type="ECO:0000256" key="1">
    <source>
        <dbReference type="SAM" id="Phobius"/>
    </source>
</evidence>
<dbReference type="Proteomes" id="UP000689195">
    <property type="component" value="Unassembled WGS sequence"/>
</dbReference>
<comment type="caution">
    <text evidence="2">The sequence shown here is derived from an EMBL/GenBank/DDBJ whole genome shotgun (WGS) entry which is preliminary data.</text>
</comment>